<dbReference type="PANTHER" id="PTHR47978">
    <property type="match status" value="1"/>
</dbReference>
<dbReference type="SMART" id="SM00175">
    <property type="entry name" value="RAB"/>
    <property type="match status" value="1"/>
</dbReference>
<dbReference type="GO" id="GO:0012505">
    <property type="term" value="C:endomembrane system"/>
    <property type="evidence" value="ECO:0000318"/>
    <property type="project" value="GO_Central"/>
</dbReference>
<gene>
    <name evidence="3" type="ORF">EHI_026420</name>
</gene>
<evidence type="ECO:0000313" key="4">
    <source>
        <dbReference type="Proteomes" id="UP000001926"/>
    </source>
</evidence>
<dbReference type="SMART" id="SM00174">
    <property type="entry name" value="RHO"/>
    <property type="match status" value="1"/>
</dbReference>
<dbReference type="KEGG" id="ehi:EHI_026420"/>
<reference evidence="3" key="1">
    <citation type="journal article" date="2005" name="Nature">
        <title>The genome of the protist parasite Entamoeba histolytica.</title>
        <authorList>
            <person name="Loftus B."/>
            <person name="Anderson I."/>
            <person name="Davies R."/>
            <person name="Alsmark U.C."/>
            <person name="Samuelson J."/>
            <person name="Amedeo P."/>
            <person name="Roncaglia P."/>
            <person name="Berriman M."/>
            <person name="Hirt R.P."/>
            <person name="Mann B.J."/>
            <person name="Nozaki T."/>
            <person name="Suh B."/>
            <person name="Pop M."/>
            <person name="Duchene M."/>
            <person name="Ackers J."/>
            <person name="Tannich E."/>
            <person name="Leippe M."/>
            <person name="Hofer M."/>
            <person name="Bruchhaus I."/>
            <person name="Willhoeft U."/>
            <person name="Bhattacharya A."/>
            <person name="Chillingworth T."/>
            <person name="Churcher C."/>
            <person name="Hance Z."/>
            <person name="Harris B."/>
            <person name="Harris D."/>
            <person name="Jagels K."/>
            <person name="Moule S."/>
            <person name="Mungall K."/>
            <person name="Ormond D."/>
            <person name="Squares R."/>
            <person name="Whitehead S."/>
            <person name="Quail M.A."/>
            <person name="Rabbinowitsch E."/>
            <person name="Norbertczak H."/>
            <person name="Price C."/>
            <person name="Wang Z."/>
            <person name="Guillen N."/>
            <person name="Gilchrist C."/>
            <person name="Stroup S.E."/>
            <person name="Bhattacharya S."/>
            <person name="Lohia A."/>
            <person name="Foster P.G."/>
            <person name="Sicheritz-Ponten T."/>
            <person name="Weber C."/>
            <person name="Singh U."/>
            <person name="Mukherjee C."/>
            <person name="El-Sayed N.M."/>
            <person name="Petri W.A.Jr."/>
            <person name="Clark C.G."/>
            <person name="Embley T.M."/>
            <person name="Barrell B."/>
            <person name="Fraser C.M."/>
            <person name="Hall N."/>
        </authorList>
    </citation>
    <scope>NUCLEOTIDE SEQUENCE [LARGE SCALE GENOMIC DNA]</scope>
    <source>
        <strain evidence="3">HM-1:IMSS</strain>
    </source>
</reference>
<dbReference type="OrthoDB" id="63533at2759"/>
<dbReference type="GeneID" id="3409674"/>
<dbReference type="AlphaFoldDB" id="A0A8U0WPF5"/>
<dbReference type="PROSITE" id="PS51420">
    <property type="entry name" value="RHO"/>
    <property type="match status" value="1"/>
</dbReference>
<dbReference type="GO" id="GO:0003924">
    <property type="term" value="F:GTPase activity"/>
    <property type="evidence" value="ECO:0000318"/>
    <property type="project" value="GO_Central"/>
</dbReference>
<dbReference type="InterPro" id="IPR027417">
    <property type="entry name" value="P-loop_NTPase"/>
</dbReference>
<proteinExistence type="inferred from homology"/>
<dbReference type="CDD" id="cd01860">
    <property type="entry name" value="Rab5_related"/>
    <property type="match status" value="1"/>
</dbReference>
<keyword evidence="2" id="KW-0547">Nucleotide-binding</keyword>
<accession>A0A8U0WPF5</accession>
<dbReference type="GO" id="GO:0030139">
    <property type="term" value="C:endocytic vesicle"/>
    <property type="evidence" value="ECO:0000318"/>
    <property type="project" value="GO_Central"/>
</dbReference>
<keyword evidence="4" id="KW-1185">Reference proteome</keyword>
<comment type="similarity">
    <text evidence="1">Belongs to the small GTPase superfamily. Rho family.</text>
</comment>
<dbReference type="Pfam" id="PF00071">
    <property type="entry name" value="Ras"/>
    <property type="match status" value="1"/>
</dbReference>
<dbReference type="GO" id="GO:0005525">
    <property type="term" value="F:GTP binding"/>
    <property type="evidence" value="ECO:0007669"/>
    <property type="project" value="InterPro"/>
</dbReference>
<evidence type="ECO:0000256" key="2">
    <source>
        <dbReference type="ARBA" id="ARBA00022741"/>
    </source>
</evidence>
<dbReference type="NCBIfam" id="TIGR00231">
    <property type="entry name" value="small_GTP"/>
    <property type="match status" value="1"/>
</dbReference>
<dbReference type="GO" id="GO:0005886">
    <property type="term" value="C:plasma membrane"/>
    <property type="evidence" value="ECO:0000318"/>
    <property type="project" value="GO_Central"/>
</dbReference>
<dbReference type="EMBL" id="DS571286">
    <property type="protein sequence ID" value="EAL49990.1"/>
    <property type="molecule type" value="Genomic_DNA"/>
</dbReference>
<dbReference type="PROSITE" id="PS51421">
    <property type="entry name" value="RAS"/>
    <property type="match status" value="1"/>
</dbReference>
<dbReference type="OMA" id="DEEGLMW"/>
<dbReference type="InterPro" id="IPR001806">
    <property type="entry name" value="Small_GTPase"/>
</dbReference>
<dbReference type="SMR" id="A0A8U0WPF5"/>
<dbReference type="Proteomes" id="UP000001926">
    <property type="component" value="Partially assembled WGS sequence"/>
</dbReference>
<dbReference type="SMART" id="SM00173">
    <property type="entry name" value="RAS"/>
    <property type="match status" value="1"/>
</dbReference>
<dbReference type="SMART" id="SM00176">
    <property type="entry name" value="RAN"/>
    <property type="match status" value="1"/>
</dbReference>
<dbReference type="PROSITE" id="PS51419">
    <property type="entry name" value="RAB"/>
    <property type="match status" value="1"/>
</dbReference>
<protein>
    <submittedName>
        <fullName evidence="3">Rab family GTPase</fullName>
    </submittedName>
</protein>
<evidence type="ECO:0000256" key="1">
    <source>
        <dbReference type="ARBA" id="ARBA00010142"/>
    </source>
</evidence>
<sequence length="195" mass="21869">MSEGNTYQFKIVLLGDSSVGKSSIVLRVCKDEYKEFQENTIGAAFLTKTLIVDGETIKFEIWDTAGQERYHSLTPMYYRGSNAALVVYDITSDSSFIQAKKWIDELRGSGNEAIIFLVGNKCDLDNSRVITKEEAEGYARSLSIDYIETSAKANINVNELFDQIARKLPRNEKGLIDPDEVVISNNKNENKKGCC</sequence>
<dbReference type="HOGENOM" id="CLU_041217_10_2_1"/>
<name>A0A8U0WPF5_ENTH1</name>
<dbReference type="InterPro" id="IPR005225">
    <property type="entry name" value="Small_GTP-bd"/>
</dbReference>
<reference evidence="3" key="2">
    <citation type="submission" date="2007-03" db="EMBL/GenBank/DDBJ databases">
        <authorList>
            <person name="Lorenzi H."/>
            <person name="Amedeo P."/>
            <person name="Inman J."/>
            <person name="Schobel S."/>
            <person name="Caler E."/>
        </authorList>
    </citation>
    <scope>GENOME REANNOTATION</scope>
    <source>
        <strain evidence="3">HM-1:IMSS</strain>
    </source>
</reference>
<dbReference type="GO" id="GO:0006886">
    <property type="term" value="P:intracellular protein transport"/>
    <property type="evidence" value="ECO:0000318"/>
    <property type="project" value="GO_Central"/>
</dbReference>
<dbReference type="SUPFAM" id="SSF52540">
    <property type="entry name" value="P-loop containing nucleoside triphosphate hydrolases"/>
    <property type="match status" value="1"/>
</dbReference>
<dbReference type="PRINTS" id="PR00449">
    <property type="entry name" value="RASTRNSFRMNG"/>
</dbReference>
<organism evidence="3 4">
    <name type="scientific">Entamoeba histolytica (strain ATCC 30459 / HM-1:IMSS / ABRM)</name>
    <dbReference type="NCBI Taxonomy" id="294381"/>
    <lineage>
        <taxon>Eukaryota</taxon>
        <taxon>Amoebozoa</taxon>
        <taxon>Evosea</taxon>
        <taxon>Archamoebae</taxon>
        <taxon>Mastigamoebida</taxon>
        <taxon>Entamoebidae</taxon>
        <taxon>Entamoeba</taxon>
    </lineage>
</organism>
<evidence type="ECO:0000313" key="3">
    <source>
        <dbReference type="EMBL" id="EAL49990.1"/>
    </source>
</evidence>
<dbReference type="GO" id="GO:0005769">
    <property type="term" value="C:early endosome"/>
    <property type="evidence" value="ECO:0000318"/>
    <property type="project" value="GO_Central"/>
</dbReference>
<dbReference type="Gene3D" id="3.40.50.300">
    <property type="entry name" value="P-loop containing nucleotide triphosphate hydrolases"/>
    <property type="match status" value="1"/>
</dbReference>
<dbReference type="RefSeq" id="XP_655377.1">
    <property type="nucleotide sequence ID" value="XM_650285.1"/>
</dbReference>
<dbReference type="FunFam" id="3.40.50.300:FF:000823">
    <property type="entry name" value="Small GTPase RAB, putative"/>
    <property type="match status" value="1"/>
</dbReference>